<sequence length="294" mass="34078">MNKNSSRNSYTDDPLISDKEKNLIKANIALSLSKGTEANPKNFPKLNPIKTNWLKAVEESKRLEEKHRNLFSSNLKKTYKKSSPIRLPSVNYDHSSTITSRSSPFKTEIKVPKVYEIFIPKTEETETPKMAKKNKKNKKRILETQTIDFVFNQWPETSVIDKDYDALGSLINETNIVNDEGNKEDILAKSAILYEESKEDIFPKNATAYKDNKEEIITKYVAVYKGKSASPYIRVKADSLNAEYKYLCFKKRMEKRLNTALKKEKEKNRRNFYSFQPNVTQDIWSFTGAKNVFL</sequence>
<name>A0AAU9K1A6_9CILI</name>
<dbReference type="AlphaFoldDB" id="A0AAU9K1A6"/>
<evidence type="ECO:0000313" key="1">
    <source>
        <dbReference type="EMBL" id="CAG9330935.1"/>
    </source>
</evidence>
<accession>A0AAU9K1A6</accession>
<organism evidence="1 2">
    <name type="scientific">Blepharisma stoltei</name>
    <dbReference type="NCBI Taxonomy" id="1481888"/>
    <lineage>
        <taxon>Eukaryota</taxon>
        <taxon>Sar</taxon>
        <taxon>Alveolata</taxon>
        <taxon>Ciliophora</taxon>
        <taxon>Postciliodesmatophora</taxon>
        <taxon>Heterotrichea</taxon>
        <taxon>Heterotrichida</taxon>
        <taxon>Blepharismidae</taxon>
        <taxon>Blepharisma</taxon>
    </lineage>
</organism>
<dbReference type="EMBL" id="CAJZBQ010000052">
    <property type="protein sequence ID" value="CAG9330935.1"/>
    <property type="molecule type" value="Genomic_DNA"/>
</dbReference>
<dbReference type="Proteomes" id="UP001162131">
    <property type="component" value="Unassembled WGS sequence"/>
</dbReference>
<gene>
    <name evidence="1" type="ORF">BSTOLATCC_MIC52344</name>
</gene>
<proteinExistence type="predicted"/>
<reference evidence="1" key="1">
    <citation type="submission" date="2021-09" db="EMBL/GenBank/DDBJ databases">
        <authorList>
            <consortium name="AG Swart"/>
            <person name="Singh M."/>
            <person name="Singh A."/>
            <person name="Seah K."/>
            <person name="Emmerich C."/>
        </authorList>
    </citation>
    <scope>NUCLEOTIDE SEQUENCE</scope>
    <source>
        <strain evidence="1">ATCC30299</strain>
    </source>
</reference>
<keyword evidence="2" id="KW-1185">Reference proteome</keyword>
<comment type="caution">
    <text evidence="1">The sequence shown here is derived from an EMBL/GenBank/DDBJ whole genome shotgun (WGS) entry which is preliminary data.</text>
</comment>
<protein>
    <submittedName>
        <fullName evidence="1">Uncharacterized protein</fullName>
    </submittedName>
</protein>
<evidence type="ECO:0000313" key="2">
    <source>
        <dbReference type="Proteomes" id="UP001162131"/>
    </source>
</evidence>